<dbReference type="AlphaFoldDB" id="A0A381TKX3"/>
<accession>A0A381TKX3</accession>
<protein>
    <recommendedName>
        <fullName evidence="3">TonB C-terminal domain-containing protein</fullName>
    </recommendedName>
</protein>
<feature type="region of interest" description="Disordered" evidence="1">
    <location>
        <begin position="1"/>
        <end position="38"/>
    </location>
</feature>
<sequence>MQMEEEVETASILGDRPGDDGPGLLEGDGLGDAGNAAEGLSRLVPPVPRRLTMPQFNTALRGKEVHVWVFVNEFGRVVADSTRLQPPTSDSDYNDRLVREAAEWIFEPARKGGQAVSSWSSVMVAIGR</sequence>
<feature type="compositionally biased region" description="Gly residues" evidence="1">
    <location>
        <begin position="20"/>
        <end position="32"/>
    </location>
</feature>
<evidence type="ECO:0000313" key="2">
    <source>
        <dbReference type="EMBL" id="SVA16720.1"/>
    </source>
</evidence>
<reference evidence="2" key="1">
    <citation type="submission" date="2018-05" db="EMBL/GenBank/DDBJ databases">
        <authorList>
            <person name="Lanie J.A."/>
            <person name="Ng W.-L."/>
            <person name="Kazmierczak K.M."/>
            <person name="Andrzejewski T.M."/>
            <person name="Davidsen T.M."/>
            <person name="Wayne K.J."/>
            <person name="Tettelin H."/>
            <person name="Glass J.I."/>
            <person name="Rusch D."/>
            <person name="Podicherti R."/>
            <person name="Tsui H.-C.T."/>
            <person name="Winkler M.E."/>
        </authorList>
    </citation>
    <scope>NUCLEOTIDE SEQUENCE</scope>
</reference>
<organism evidence="2">
    <name type="scientific">marine metagenome</name>
    <dbReference type="NCBI Taxonomy" id="408172"/>
    <lineage>
        <taxon>unclassified sequences</taxon>
        <taxon>metagenomes</taxon>
        <taxon>ecological metagenomes</taxon>
    </lineage>
</organism>
<evidence type="ECO:0008006" key="3">
    <source>
        <dbReference type="Google" id="ProtNLM"/>
    </source>
</evidence>
<proteinExistence type="predicted"/>
<name>A0A381TKX3_9ZZZZ</name>
<dbReference type="EMBL" id="UINC01004769">
    <property type="protein sequence ID" value="SVA16720.1"/>
    <property type="molecule type" value="Genomic_DNA"/>
</dbReference>
<gene>
    <name evidence="2" type="ORF">METZ01_LOCUS69574</name>
</gene>
<evidence type="ECO:0000256" key="1">
    <source>
        <dbReference type="SAM" id="MobiDB-lite"/>
    </source>
</evidence>